<sequence>MIFLIGFSGGGAAISFRDAAKHATRDICEMASLMNTDGE</sequence>
<dbReference type="AlphaFoldDB" id="A0A5C6FUF6"/>
<comment type="caution">
    <text evidence="1">The sequence shown here is derived from an EMBL/GenBank/DDBJ whole genome shotgun (WGS) entry which is preliminary data.</text>
</comment>
<evidence type="ECO:0000313" key="1">
    <source>
        <dbReference type="EMBL" id="TWU66559.1"/>
    </source>
</evidence>
<gene>
    <name evidence="1" type="ORF">V7x_21260</name>
</gene>
<organism evidence="1 2">
    <name type="scientific">Crateriforma conspicua</name>
    <dbReference type="NCBI Taxonomy" id="2527996"/>
    <lineage>
        <taxon>Bacteria</taxon>
        <taxon>Pseudomonadati</taxon>
        <taxon>Planctomycetota</taxon>
        <taxon>Planctomycetia</taxon>
        <taxon>Planctomycetales</taxon>
        <taxon>Planctomycetaceae</taxon>
        <taxon>Crateriforma</taxon>
    </lineage>
</organism>
<proteinExistence type="predicted"/>
<accession>A0A5C6FUF6</accession>
<evidence type="ECO:0000313" key="2">
    <source>
        <dbReference type="Proteomes" id="UP000316476"/>
    </source>
</evidence>
<dbReference type="Proteomes" id="UP000316476">
    <property type="component" value="Unassembled WGS sequence"/>
</dbReference>
<reference evidence="1 2" key="1">
    <citation type="submission" date="2019-02" db="EMBL/GenBank/DDBJ databases">
        <title>Deep-cultivation of Planctomycetes and their phenomic and genomic characterization uncovers novel biology.</title>
        <authorList>
            <person name="Wiegand S."/>
            <person name="Jogler M."/>
            <person name="Boedeker C."/>
            <person name="Pinto D."/>
            <person name="Vollmers J."/>
            <person name="Rivas-Marin E."/>
            <person name="Kohn T."/>
            <person name="Peeters S.H."/>
            <person name="Heuer A."/>
            <person name="Rast P."/>
            <person name="Oberbeckmann S."/>
            <person name="Bunk B."/>
            <person name="Jeske O."/>
            <person name="Meyerdierks A."/>
            <person name="Storesund J.E."/>
            <person name="Kallscheuer N."/>
            <person name="Luecker S."/>
            <person name="Lage O.M."/>
            <person name="Pohl T."/>
            <person name="Merkel B.J."/>
            <person name="Hornburger P."/>
            <person name="Mueller R.-W."/>
            <person name="Bruemmer F."/>
            <person name="Labrenz M."/>
            <person name="Spormann A.M."/>
            <person name="Op Den Camp H."/>
            <person name="Overmann J."/>
            <person name="Amann R."/>
            <person name="Jetten M.S.M."/>
            <person name="Mascher T."/>
            <person name="Medema M.H."/>
            <person name="Devos D.P."/>
            <person name="Kaster A.-K."/>
            <person name="Ovreas L."/>
            <person name="Rohde M."/>
            <person name="Galperin M.Y."/>
            <person name="Jogler C."/>
        </authorList>
    </citation>
    <scope>NUCLEOTIDE SEQUENCE [LARGE SCALE GENOMIC DNA]</scope>
    <source>
        <strain evidence="1 2">V7</strain>
    </source>
</reference>
<name>A0A5C6FUF6_9PLAN</name>
<dbReference type="EMBL" id="SJPZ01000001">
    <property type="protein sequence ID" value="TWU66559.1"/>
    <property type="molecule type" value="Genomic_DNA"/>
</dbReference>
<protein>
    <submittedName>
        <fullName evidence="1">Uncharacterized protein</fullName>
    </submittedName>
</protein>